<evidence type="ECO:0000256" key="2">
    <source>
        <dbReference type="SAM" id="SignalP"/>
    </source>
</evidence>
<dbReference type="Pfam" id="PF06347">
    <property type="entry name" value="SH3_4"/>
    <property type="match status" value="1"/>
</dbReference>
<dbReference type="SUPFAM" id="SSF53187">
    <property type="entry name" value="Zn-dependent exopeptidases"/>
    <property type="match status" value="1"/>
</dbReference>
<dbReference type="PROSITE" id="PS51272">
    <property type="entry name" value="SLH"/>
    <property type="match status" value="2"/>
</dbReference>
<name>A0A3P5WHY3_9BACL</name>
<evidence type="ECO:0000256" key="1">
    <source>
        <dbReference type="ARBA" id="ARBA00022801"/>
    </source>
</evidence>
<evidence type="ECO:0000313" key="5">
    <source>
        <dbReference type="Proteomes" id="UP000270468"/>
    </source>
</evidence>
<reference evidence="4 5" key="1">
    <citation type="submission" date="2018-11" db="EMBL/GenBank/DDBJ databases">
        <authorList>
            <person name="Criscuolo A."/>
        </authorList>
    </citation>
    <scope>NUCLEOTIDE SEQUENCE [LARGE SCALE GENOMIC DNA]</scope>
    <source>
        <strain evidence="4">ATB-66</strain>
    </source>
</reference>
<dbReference type="EC" id="3.5.1.28" evidence="4"/>
<dbReference type="Gene3D" id="3.40.630.40">
    <property type="entry name" value="Zn-dependent exopeptidases"/>
    <property type="match status" value="1"/>
</dbReference>
<proteinExistence type="predicted"/>
<evidence type="ECO:0000259" key="3">
    <source>
        <dbReference type="PROSITE" id="PS51272"/>
    </source>
</evidence>
<dbReference type="GO" id="GO:0009253">
    <property type="term" value="P:peptidoglycan catabolic process"/>
    <property type="evidence" value="ECO:0007669"/>
    <property type="project" value="InterPro"/>
</dbReference>
<feature type="signal peptide" evidence="2">
    <location>
        <begin position="1"/>
        <end position="27"/>
    </location>
</feature>
<sequence length="495" mass="54335">MKKIGLFLTSCLLLISVSLLPTNSASAATNYSDIPVKHRAYEEINYLAQSNITTSDNPSRFSPDGHMTRAHAAAMIGNAIQLLGDQKDTQFSDVPSSNFASGYIEESVKRGIIKGYGDGTFKPDQTLTRGEMAQMISRAFGYQSANVSVAARELMDKGISKGTGNGYFGTGDKMKRGDFTIFLARAINADFRVGEQAISSTAMYVDVNETESLNMRQGPSTNYQVSKKLFTAYPVEVLYKVGDWVFVKVDKDSGFLHSNFLSTNQPSVSSIKDPIDLEVEPPITDTNNALSNLVVIVDPGHGGSDPGSAGNGLIEKDVVLDISKRAKRYFQKTPMQVKMTRETDVFIPLSGRVRFANAHKGDLFISIHANAFNGSASGIETYYYGAGNNPYVAQSKALATYTQKRMLEAWKLADRKVKHKSLHVIRENSMPATLVEIGFIDNKKDSAYIGSASHRDAMAKAIFLGTLDYLYYYEGHKEVASLYSQFNAKPSGKRH</sequence>
<dbReference type="GO" id="GO:0030288">
    <property type="term" value="C:outer membrane-bounded periplasmic space"/>
    <property type="evidence" value="ECO:0007669"/>
    <property type="project" value="TreeGrafter"/>
</dbReference>
<dbReference type="InterPro" id="IPR002508">
    <property type="entry name" value="MurNAc-LAA_cat"/>
</dbReference>
<dbReference type="CDD" id="cd02696">
    <property type="entry name" value="MurNAc-LAA"/>
    <property type="match status" value="1"/>
</dbReference>
<feature type="chain" id="PRO_5018336294" evidence="2">
    <location>
        <begin position="28"/>
        <end position="495"/>
    </location>
</feature>
<dbReference type="PANTHER" id="PTHR30404:SF0">
    <property type="entry name" value="N-ACETYLMURAMOYL-L-ALANINE AMIDASE AMIC"/>
    <property type="match status" value="1"/>
</dbReference>
<dbReference type="GO" id="GO:0071555">
    <property type="term" value="P:cell wall organization"/>
    <property type="evidence" value="ECO:0007669"/>
    <property type="project" value="UniProtKB-KW"/>
</dbReference>
<dbReference type="Pfam" id="PF00395">
    <property type="entry name" value="SLH"/>
    <property type="match status" value="2"/>
</dbReference>
<evidence type="ECO:0000313" key="4">
    <source>
        <dbReference type="EMBL" id="VDC19097.1"/>
    </source>
</evidence>
<dbReference type="RefSeq" id="WP_238988110.1">
    <property type="nucleotide sequence ID" value="NZ_CBCRXF010000003.1"/>
</dbReference>
<dbReference type="EMBL" id="UXAV01000015">
    <property type="protein sequence ID" value="VDC19097.1"/>
    <property type="molecule type" value="Genomic_DNA"/>
</dbReference>
<dbReference type="Proteomes" id="UP000270468">
    <property type="component" value="Unassembled WGS sequence"/>
</dbReference>
<dbReference type="AlphaFoldDB" id="A0A3P5WHY3"/>
<protein>
    <submittedName>
        <fullName evidence="4">N-acetylmuramoyl-L-alanine amidase LytC</fullName>
        <ecNumber evidence="4">3.5.1.28</ecNumber>
    </submittedName>
</protein>
<dbReference type="GO" id="GO:0008745">
    <property type="term" value="F:N-acetylmuramoyl-L-alanine amidase activity"/>
    <property type="evidence" value="ECO:0007669"/>
    <property type="project" value="UniProtKB-EC"/>
</dbReference>
<dbReference type="Gene3D" id="2.30.30.40">
    <property type="entry name" value="SH3 Domains"/>
    <property type="match status" value="1"/>
</dbReference>
<gene>
    <name evidence="4" type="primary">lytC_1</name>
    <name evidence="4" type="ORF">FILTAD_00216</name>
</gene>
<dbReference type="SMART" id="SM00646">
    <property type="entry name" value="Ami_3"/>
    <property type="match status" value="1"/>
</dbReference>
<keyword evidence="5" id="KW-1185">Reference proteome</keyword>
<feature type="domain" description="SLH" evidence="3">
    <location>
        <begin position="87"/>
        <end position="150"/>
    </location>
</feature>
<keyword evidence="1 4" id="KW-0378">Hydrolase</keyword>
<dbReference type="InterPro" id="IPR001119">
    <property type="entry name" value="SLH_dom"/>
</dbReference>
<feature type="domain" description="SLH" evidence="3">
    <location>
        <begin position="27"/>
        <end position="86"/>
    </location>
</feature>
<accession>A0A3P5WHY3</accession>
<dbReference type="InterPro" id="IPR050695">
    <property type="entry name" value="N-acetylmuramoyl_amidase_3"/>
</dbReference>
<dbReference type="InterPro" id="IPR010466">
    <property type="entry name" value="DUF1058"/>
</dbReference>
<dbReference type="Pfam" id="PF01520">
    <property type="entry name" value="Amidase_3"/>
    <property type="match status" value="1"/>
</dbReference>
<keyword evidence="2" id="KW-0732">Signal</keyword>
<dbReference type="PANTHER" id="PTHR30404">
    <property type="entry name" value="N-ACETYLMURAMOYL-L-ALANINE AMIDASE"/>
    <property type="match status" value="1"/>
</dbReference>
<organism evidence="4 5">
    <name type="scientific">Filibacter tadaridae</name>
    <dbReference type="NCBI Taxonomy" id="2483811"/>
    <lineage>
        <taxon>Bacteria</taxon>
        <taxon>Bacillati</taxon>
        <taxon>Bacillota</taxon>
        <taxon>Bacilli</taxon>
        <taxon>Bacillales</taxon>
        <taxon>Caryophanaceae</taxon>
        <taxon>Filibacter</taxon>
    </lineage>
</organism>